<dbReference type="InterPro" id="IPR036052">
    <property type="entry name" value="TrpB-like_PALP_sf"/>
</dbReference>
<dbReference type="EC" id="4.3.1.17" evidence="5"/>
<dbReference type="GO" id="GO:0006094">
    <property type="term" value="P:gluconeogenesis"/>
    <property type="evidence" value="ECO:0007669"/>
    <property type="project" value="UniProtKB-KW"/>
</dbReference>
<comment type="subcellular location">
    <subcellularLocation>
        <location evidence="2">Cytoplasm</location>
    </subcellularLocation>
</comment>
<dbReference type="InterPro" id="IPR000634">
    <property type="entry name" value="Ser/Thr_deHydtase_PyrdxlP-BS"/>
</dbReference>
<dbReference type="InterPro" id="IPR001926">
    <property type="entry name" value="TrpB-like_PALP"/>
</dbReference>
<dbReference type="Gene3D" id="3.40.50.1100">
    <property type="match status" value="2"/>
</dbReference>
<dbReference type="AlphaFoldDB" id="A0A1V6V2M4"/>
<comment type="catalytic activity">
    <reaction evidence="10">
        <text>L-serine = pyruvate + NH4(+)</text>
        <dbReference type="Rhea" id="RHEA:19169"/>
        <dbReference type="ChEBI" id="CHEBI:15361"/>
        <dbReference type="ChEBI" id="CHEBI:28938"/>
        <dbReference type="ChEBI" id="CHEBI:33384"/>
        <dbReference type="EC" id="4.3.1.17"/>
    </reaction>
</comment>
<evidence type="ECO:0000256" key="10">
    <source>
        <dbReference type="ARBA" id="ARBA00049406"/>
    </source>
</evidence>
<comment type="caution">
    <text evidence="12">The sequence shown here is derived from an EMBL/GenBank/DDBJ whole genome shotgun (WGS) entry which is preliminary data.</text>
</comment>
<feature type="domain" description="Tryptophan synthase beta chain-like PALP" evidence="11">
    <location>
        <begin position="50"/>
        <end position="381"/>
    </location>
</feature>
<keyword evidence="7" id="KW-0963">Cytoplasm</keyword>
<dbReference type="STRING" id="36646.A0A1V6V2M4"/>
<evidence type="ECO:0000259" key="11">
    <source>
        <dbReference type="Pfam" id="PF00291"/>
    </source>
</evidence>
<evidence type="ECO:0000256" key="3">
    <source>
        <dbReference type="ARBA" id="ARBA00004742"/>
    </source>
</evidence>
<comment type="cofactor">
    <cofactor evidence="1">
        <name>pyridoxal 5'-phosphate</name>
        <dbReference type="ChEBI" id="CHEBI:597326"/>
    </cofactor>
</comment>
<keyword evidence="13" id="KW-1185">Reference proteome</keyword>
<accession>A0A1V6V2M4</accession>
<evidence type="ECO:0000313" key="13">
    <source>
        <dbReference type="Proteomes" id="UP000191500"/>
    </source>
</evidence>
<name>A0A1V6V2M4_9EURO</name>
<dbReference type="GO" id="GO:0005737">
    <property type="term" value="C:cytoplasm"/>
    <property type="evidence" value="ECO:0007669"/>
    <property type="project" value="UniProtKB-SubCell"/>
</dbReference>
<organism evidence="12 13">
    <name type="scientific">Penicillium coprophilum</name>
    <dbReference type="NCBI Taxonomy" id="36646"/>
    <lineage>
        <taxon>Eukaryota</taxon>
        <taxon>Fungi</taxon>
        <taxon>Dikarya</taxon>
        <taxon>Ascomycota</taxon>
        <taxon>Pezizomycotina</taxon>
        <taxon>Eurotiomycetes</taxon>
        <taxon>Eurotiomycetidae</taxon>
        <taxon>Eurotiales</taxon>
        <taxon>Aspergillaceae</taxon>
        <taxon>Penicillium</taxon>
    </lineage>
</organism>
<reference evidence="13" key="1">
    <citation type="journal article" date="2017" name="Nat. Microbiol.">
        <title>Global analysis of biosynthetic gene clusters reveals vast potential of secondary metabolite production in Penicillium species.</title>
        <authorList>
            <person name="Nielsen J.C."/>
            <person name="Grijseels S."/>
            <person name="Prigent S."/>
            <person name="Ji B."/>
            <person name="Dainat J."/>
            <person name="Nielsen K.F."/>
            <person name="Frisvad J.C."/>
            <person name="Workman M."/>
            <person name="Nielsen J."/>
        </authorList>
    </citation>
    <scope>NUCLEOTIDE SEQUENCE [LARGE SCALE GENOMIC DNA]</scope>
    <source>
        <strain evidence="13">IBT 31321</strain>
    </source>
</reference>
<dbReference type="Proteomes" id="UP000191500">
    <property type="component" value="Unassembled WGS sequence"/>
</dbReference>
<dbReference type="PANTHER" id="PTHR48078:SF2">
    <property type="entry name" value="CATABOLIC L-SERINE_THREONINE DEHYDRATASE"/>
    <property type="match status" value="1"/>
</dbReference>
<dbReference type="FunFam" id="3.40.50.1100:FF:000040">
    <property type="entry name" value="L-serine dehydratase, putative"/>
    <property type="match status" value="1"/>
</dbReference>
<dbReference type="GO" id="GO:0030170">
    <property type="term" value="F:pyridoxal phosphate binding"/>
    <property type="evidence" value="ECO:0007669"/>
    <property type="project" value="InterPro"/>
</dbReference>
<keyword evidence="8" id="KW-0663">Pyridoxal phosphate</keyword>
<evidence type="ECO:0000256" key="1">
    <source>
        <dbReference type="ARBA" id="ARBA00001933"/>
    </source>
</evidence>
<dbReference type="Pfam" id="PF00291">
    <property type="entry name" value="PALP"/>
    <property type="match status" value="1"/>
</dbReference>
<dbReference type="GO" id="GO:0003941">
    <property type="term" value="F:L-serine ammonia-lyase activity"/>
    <property type="evidence" value="ECO:0007669"/>
    <property type="project" value="UniProtKB-EC"/>
</dbReference>
<dbReference type="GO" id="GO:0004794">
    <property type="term" value="F:threonine deaminase activity"/>
    <property type="evidence" value="ECO:0007669"/>
    <property type="project" value="TreeGrafter"/>
</dbReference>
<evidence type="ECO:0000256" key="6">
    <source>
        <dbReference type="ARBA" id="ARBA00022432"/>
    </source>
</evidence>
<dbReference type="GO" id="GO:0006567">
    <property type="term" value="P:L-threonine catabolic process"/>
    <property type="evidence" value="ECO:0007669"/>
    <property type="project" value="TreeGrafter"/>
</dbReference>
<comment type="similarity">
    <text evidence="4">Belongs to the serine/threonine dehydratase family.</text>
</comment>
<evidence type="ECO:0000313" key="12">
    <source>
        <dbReference type="EMBL" id="OQE44703.1"/>
    </source>
</evidence>
<keyword evidence="9" id="KW-0456">Lyase</keyword>
<dbReference type="SUPFAM" id="SSF53686">
    <property type="entry name" value="Tryptophan synthase beta subunit-like PLP-dependent enzymes"/>
    <property type="match status" value="1"/>
</dbReference>
<dbReference type="PANTHER" id="PTHR48078">
    <property type="entry name" value="THREONINE DEHYDRATASE, MITOCHONDRIAL-RELATED"/>
    <property type="match status" value="1"/>
</dbReference>
<evidence type="ECO:0000256" key="2">
    <source>
        <dbReference type="ARBA" id="ARBA00004496"/>
    </source>
</evidence>
<evidence type="ECO:0000256" key="7">
    <source>
        <dbReference type="ARBA" id="ARBA00022490"/>
    </source>
</evidence>
<evidence type="ECO:0000256" key="8">
    <source>
        <dbReference type="ARBA" id="ARBA00022898"/>
    </source>
</evidence>
<sequence length="401" mass="43137">MEVESLSFKDHILSLRSVRILVLAFGPNFPQTDRRPGNDKMGPVDKTPWIKTPLVWSSALSNAAGCKVFLKLENLQPSGSFKSRGIGYFLLSKLAALRSQSENSNGHSSSVHFYSSSGGNAGLGCVHAAVTLGCRATVVVPLSTTQYMISKLRSAGATDVIQHGASWQEADGYLKDEIMTRSQNGDETPIYVPPFDAQEIWDGNALMVGEIAQQLSVIPKNYPVSSEILFDEQEHDLPKIDAIVCSVGGGGLFCGIMQGVDELQHSKAKVIAMETCGADSLAQAVEKKSLVTLPSITSIATSLGARTVSPKALEYGLRENVSNVVLSDKEAIEACRRFADDERILVEPACGVCIAMCYNSRLGDLIPNFNSESVVVIIVCGGSNISFDILEKYVKQEAAKV</sequence>
<dbReference type="EMBL" id="MDDG01000002">
    <property type="protein sequence ID" value="OQE44703.1"/>
    <property type="molecule type" value="Genomic_DNA"/>
</dbReference>
<keyword evidence="6" id="KW-0312">Gluconeogenesis</keyword>
<evidence type="ECO:0000256" key="9">
    <source>
        <dbReference type="ARBA" id="ARBA00023239"/>
    </source>
</evidence>
<dbReference type="PROSITE" id="PS00165">
    <property type="entry name" value="DEHYDRATASE_SER_THR"/>
    <property type="match status" value="1"/>
</dbReference>
<comment type="pathway">
    <text evidence="3">Carbohydrate biosynthesis; gluconeogenesis.</text>
</comment>
<dbReference type="InterPro" id="IPR050147">
    <property type="entry name" value="Ser/Thr_Dehydratase"/>
</dbReference>
<evidence type="ECO:0000256" key="4">
    <source>
        <dbReference type="ARBA" id="ARBA00010869"/>
    </source>
</evidence>
<protein>
    <recommendedName>
        <fullName evidence="5">L-serine ammonia-lyase</fullName>
        <ecNumber evidence="5">4.3.1.17</ecNumber>
    </recommendedName>
</protein>
<gene>
    <name evidence="12" type="ORF">PENCOP_c002G08206</name>
</gene>
<evidence type="ECO:0000256" key="5">
    <source>
        <dbReference type="ARBA" id="ARBA00012093"/>
    </source>
</evidence>
<dbReference type="GO" id="GO:0006565">
    <property type="term" value="P:L-serine catabolic process"/>
    <property type="evidence" value="ECO:0007669"/>
    <property type="project" value="TreeGrafter"/>
</dbReference>
<dbReference type="GO" id="GO:0009097">
    <property type="term" value="P:isoleucine biosynthetic process"/>
    <property type="evidence" value="ECO:0007669"/>
    <property type="project" value="TreeGrafter"/>
</dbReference>
<proteinExistence type="inferred from homology"/>